<dbReference type="InterPro" id="IPR009071">
    <property type="entry name" value="HMG_box_dom"/>
</dbReference>
<feature type="DNA-binding region" description="HMG box" evidence="7">
    <location>
        <begin position="856"/>
        <end position="924"/>
    </location>
</feature>
<feature type="compositionally biased region" description="Basic and acidic residues" evidence="8">
    <location>
        <begin position="370"/>
        <end position="380"/>
    </location>
</feature>
<feature type="compositionally biased region" description="Polar residues" evidence="8">
    <location>
        <begin position="1729"/>
        <end position="1739"/>
    </location>
</feature>
<feature type="region of interest" description="Disordered" evidence="8">
    <location>
        <begin position="1150"/>
        <end position="1209"/>
    </location>
</feature>
<protein>
    <submittedName>
        <fullName evidence="10">Uncharacterized protein, isoform E</fullName>
    </submittedName>
</protein>
<feature type="compositionally biased region" description="Low complexity" evidence="8">
    <location>
        <begin position="1740"/>
        <end position="1757"/>
    </location>
</feature>
<evidence type="ECO:0000256" key="6">
    <source>
        <dbReference type="ARBA" id="ARBA00023242"/>
    </source>
</evidence>
<reference evidence="10 11" key="1">
    <citation type="journal article" date="2007" name="Nature">
        <title>Evolution of genes and genomes on the Drosophila phylogeny.</title>
        <authorList>
            <consortium name="Drosophila 12 Genomes Consortium"/>
            <person name="Clark A.G."/>
            <person name="Eisen M.B."/>
            <person name="Smith D.R."/>
            <person name="Bergman C.M."/>
            <person name="Oliver B."/>
            <person name="Markow T.A."/>
            <person name="Kaufman T.C."/>
            <person name="Kellis M."/>
            <person name="Gelbart W."/>
            <person name="Iyer V.N."/>
            <person name="Pollard D.A."/>
            <person name="Sackton T.B."/>
            <person name="Larracuente A.M."/>
            <person name="Singh N.D."/>
            <person name="Abad J.P."/>
            <person name="Abt D.N."/>
            <person name="Adryan B."/>
            <person name="Aguade M."/>
            <person name="Akashi H."/>
            <person name="Anderson W.W."/>
            <person name="Aquadro C.F."/>
            <person name="Ardell D.H."/>
            <person name="Arguello R."/>
            <person name="Artieri C.G."/>
            <person name="Barbash D.A."/>
            <person name="Barker D."/>
            <person name="Barsanti P."/>
            <person name="Batterham P."/>
            <person name="Batzoglou S."/>
            <person name="Begun D."/>
            <person name="Bhutkar A."/>
            <person name="Blanco E."/>
            <person name="Bosak S.A."/>
            <person name="Bradley R.K."/>
            <person name="Brand A.D."/>
            <person name="Brent M.R."/>
            <person name="Brooks A.N."/>
            <person name="Brown R.H."/>
            <person name="Butlin R.K."/>
            <person name="Caggese C."/>
            <person name="Calvi B.R."/>
            <person name="Bernardo de Carvalho A."/>
            <person name="Caspi A."/>
            <person name="Castrezana S."/>
            <person name="Celniker S.E."/>
            <person name="Chang J.L."/>
            <person name="Chapple C."/>
            <person name="Chatterji S."/>
            <person name="Chinwalla A."/>
            <person name="Civetta A."/>
            <person name="Clifton S.W."/>
            <person name="Comeron J.M."/>
            <person name="Costello J.C."/>
            <person name="Coyne J.A."/>
            <person name="Daub J."/>
            <person name="David R.G."/>
            <person name="Delcher A.L."/>
            <person name="Delehaunty K."/>
            <person name="Do C.B."/>
            <person name="Ebling H."/>
            <person name="Edwards K."/>
            <person name="Eickbush T."/>
            <person name="Evans J.D."/>
            <person name="Filipski A."/>
            <person name="Findeiss S."/>
            <person name="Freyhult E."/>
            <person name="Fulton L."/>
            <person name="Fulton R."/>
            <person name="Garcia A.C."/>
            <person name="Gardiner A."/>
            <person name="Garfield D.A."/>
            <person name="Garvin B.E."/>
            <person name="Gibson G."/>
            <person name="Gilbert D."/>
            <person name="Gnerre S."/>
            <person name="Godfrey J."/>
            <person name="Good R."/>
            <person name="Gotea V."/>
            <person name="Gravely B."/>
            <person name="Greenberg A.J."/>
            <person name="Griffiths-Jones S."/>
            <person name="Gross S."/>
            <person name="Guigo R."/>
            <person name="Gustafson E.A."/>
            <person name="Haerty W."/>
            <person name="Hahn M.W."/>
            <person name="Halligan D.L."/>
            <person name="Halpern A.L."/>
            <person name="Halter G.M."/>
            <person name="Han M.V."/>
            <person name="Heger A."/>
            <person name="Hillier L."/>
            <person name="Hinrichs A.S."/>
            <person name="Holmes I."/>
            <person name="Hoskins R.A."/>
            <person name="Hubisz M.J."/>
            <person name="Hultmark D."/>
            <person name="Huntley M.A."/>
            <person name="Jaffe D.B."/>
            <person name="Jagadeeshan S."/>
            <person name="Jeck W.R."/>
            <person name="Johnson J."/>
            <person name="Jones C.D."/>
            <person name="Jordan W.C."/>
            <person name="Karpen G.H."/>
            <person name="Kataoka E."/>
            <person name="Keightley P.D."/>
            <person name="Kheradpour P."/>
            <person name="Kirkness E.F."/>
            <person name="Koerich L.B."/>
            <person name="Kristiansen K."/>
            <person name="Kudrna D."/>
            <person name="Kulathinal R.J."/>
            <person name="Kumar S."/>
            <person name="Kwok R."/>
            <person name="Lander E."/>
            <person name="Langley C.H."/>
            <person name="Lapoint R."/>
            <person name="Lazzaro B.P."/>
            <person name="Lee S.J."/>
            <person name="Levesque L."/>
            <person name="Li R."/>
            <person name="Lin C.F."/>
            <person name="Lin M.F."/>
            <person name="Lindblad-Toh K."/>
            <person name="Llopart A."/>
            <person name="Long M."/>
            <person name="Low L."/>
            <person name="Lozovsky E."/>
            <person name="Lu J."/>
            <person name="Luo M."/>
            <person name="Machado C.A."/>
            <person name="Makalowski W."/>
            <person name="Marzo M."/>
            <person name="Matsuda M."/>
            <person name="Matzkin L."/>
            <person name="McAllister B."/>
            <person name="McBride C.S."/>
            <person name="McKernan B."/>
            <person name="McKernan K."/>
            <person name="Mendez-Lago M."/>
            <person name="Minx P."/>
            <person name="Mollenhauer M.U."/>
            <person name="Montooth K."/>
            <person name="Mount S.M."/>
            <person name="Mu X."/>
            <person name="Myers E."/>
            <person name="Negre B."/>
            <person name="Newfeld S."/>
            <person name="Nielsen R."/>
            <person name="Noor M.A."/>
            <person name="O'Grady P."/>
            <person name="Pachter L."/>
            <person name="Papaceit M."/>
            <person name="Parisi M.J."/>
            <person name="Parisi M."/>
            <person name="Parts L."/>
            <person name="Pedersen J.S."/>
            <person name="Pesole G."/>
            <person name="Phillippy A.M."/>
            <person name="Ponting C.P."/>
            <person name="Pop M."/>
            <person name="Porcelli D."/>
            <person name="Powell J.R."/>
            <person name="Prohaska S."/>
            <person name="Pruitt K."/>
            <person name="Puig M."/>
            <person name="Quesneville H."/>
            <person name="Ram K.R."/>
            <person name="Rand D."/>
            <person name="Rasmussen M.D."/>
            <person name="Reed L.K."/>
            <person name="Reenan R."/>
            <person name="Reily A."/>
            <person name="Remington K.A."/>
            <person name="Rieger T.T."/>
            <person name="Ritchie M.G."/>
            <person name="Robin C."/>
            <person name="Rogers Y.H."/>
            <person name="Rohde C."/>
            <person name="Rozas J."/>
            <person name="Rubenfield M.J."/>
            <person name="Ruiz A."/>
            <person name="Russo S."/>
            <person name="Salzberg S.L."/>
            <person name="Sanchez-Gracia A."/>
            <person name="Saranga D.J."/>
            <person name="Sato H."/>
            <person name="Schaeffer S.W."/>
            <person name="Schatz M.C."/>
            <person name="Schlenke T."/>
            <person name="Schwartz R."/>
            <person name="Segarra C."/>
            <person name="Singh R.S."/>
            <person name="Sirot L."/>
            <person name="Sirota M."/>
            <person name="Sisneros N.B."/>
            <person name="Smith C.D."/>
            <person name="Smith T.F."/>
            <person name="Spieth J."/>
            <person name="Stage D.E."/>
            <person name="Stark A."/>
            <person name="Stephan W."/>
            <person name="Strausberg R.L."/>
            <person name="Strempel S."/>
            <person name="Sturgill D."/>
            <person name="Sutton G."/>
            <person name="Sutton G.G."/>
            <person name="Tao W."/>
            <person name="Teichmann S."/>
            <person name="Tobari Y.N."/>
            <person name="Tomimura Y."/>
            <person name="Tsolas J.M."/>
            <person name="Valente V.L."/>
            <person name="Venter E."/>
            <person name="Venter J.C."/>
            <person name="Vicario S."/>
            <person name="Vieira F.G."/>
            <person name="Vilella A.J."/>
            <person name="Villasante A."/>
            <person name="Walenz B."/>
            <person name="Wang J."/>
            <person name="Wasserman M."/>
            <person name="Watts T."/>
            <person name="Wilson D."/>
            <person name="Wilson R.K."/>
            <person name="Wing R.A."/>
            <person name="Wolfner M.F."/>
            <person name="Wong A."/>
            <person name="Wong G.K."/>
            <person name="Wu C.I."/>
            <person name="Wu G."/>
            <person name="Yamamoto D."/>
            <person name="Yang H.P."/>
            <person name="Yang S.P."/>
            <person name="Yorke J.A."/>
            <person name="Yoshida K."/>
            <person name="Zdobnov E."/>
            <person name="Zhang P."/>
            <person name="Zhang Y."/>
            <person name="Zimin A.V."/>
            <person name="Baldwin J."/>
            <person name="Abdouelleil A."/>
            <person name="Abdulkadir J."/>
            <person name="Abebe A."/>
            <person name="Abera B."/>
            <person name="Abreu J."/>
            <person name="Acer S.C."/>
            <person name="Aftuck L."/>
            <person name="Alexander A."/>
            <person name="An P."/>
            <person name="Anderson E."/>
            <person name="Anderson S."/>
            <person name="Arachi H."/>
            <person name="Azer M."/>
            <person name="Bachantsang P."/>
            <person name="Barry A."/>
            <person name="Bayul T."/>
            <person name="Berlin A."/>
            <person name="Bessette D."/>
            <person name="Bloom T."/>
            <person name="Blye J."/>
            <person name="Boguslavskiy L."/>
            <person name="Bonnet C."/>
            <person name="Boukhgalter B."/>
            <person name="Bourzgui I."/>
            <person name="Brown A."/>
            <person name="Cahill P."/>
            <person name="Channer S."/>
            <person name="Cheshatsang Y."/>
            <person name="Chuda L."/>
            <person name="Citroen M."/>
            <person name="Collymore A."/>
            <person name="Cooke P."/>
            <person name="Costello M."/>
            <person name="D'Aco K."/>
            <person name="Daza R."/>
            <person name="De Haan G."/>
            <person name="DeGray S."/>
            <person name="DeMaso C."/>
            <person name="Dhargay N."/>
            <person name="Dooley K."/>
            <person name="Dooley E."/>
            <person name="Doricent M."/>
            <person name="Dorje P."/>
            <person name="Dorjee K."/>
            <person name="Dupes A."/>
            <person name="Elong R."/>
            <person name="Falk J."/>
            <person name="Farina A."/>
            <person name="Faro S."/>
            <person name="Ferguson D."/>
            <person name="Fisher S."/>
            <person name="Foley C.D."/>
            <person name="Franke A."/>
            <person name="Friedrich D."/>
            <person name="Gadbois L."/>
            <person name="Gearin G."/>
            <person name="Gearin C.R."/>
            <person name="Giannoukos G."/>
            <person name="Goode T."/>
            <person name="Graham J."/>
            <person name="Grandbois E."/>
            <person name="Grewal S."/>
            <person name="Gyaltsen K."/>
            <person name="Hafez N."/>
            <person name="Hagos B."/>
            <person name="Hall J."/>
            <person name="Henson C."/>
            <person name="Hollinger A."/>
            <person name="Honan T."/>
            <person name="Huard M.D."/>
            <person name="Hughes L."/>
            <person name="Hurhula B."/>
            <person name="Husby M.E."/>
            <person name="Kamat A."/>
            <person name="Kanga B."/>
            <person name="Kashin S."/>
            <person name="Khazanovich D."/>
            <person name="Kisner P."/>
            <person name="Lance K."/>
            <person name="Lara M."/>
            <person name="Lee W."/>
            <person name="Lennon N."/>
            <person name="Letendre F."/>
            <person name="LeVine R."/>
            <person name="Lipovsky A."/>
            <person name="Liu X."/>
            <person name="Liu J."/>
            <person name="Liu S."/>
            <person name="Lokyitsang T."/>
            <person name="Lokyitsang Y."/>
            <person name="Lubonja R."/>
            <person name="Lui A."/>
            <person name="MacDonald P."/>
            <person name="Magnisalis V."/>
            <person name="Maru K."/>
            <person name="Matthews C."/>
            <person name="McCusker W."/>
            <person name="McDonough S."/>
            <person name="Mehta T."/>
            <person name="Meldrim J."/>
            <person name="Meneus L."/>
            <person name="Mihai O."/>
            <person name="Mihalev A."/>
            <person name="Mihova T."/>
            <person name="Mittelman R."/>
            <person name="Mlenga V."/>
            <person name="Montmayeur A."/>
            <person name="Mulrain L."/>
            <person name="Navidi A."/>
            <person name="Naylor J."/>
            <person name="Negash T."/>
            <person name="Nguyen T."/>
            <person name="Nguyen N."/>
            <person name="Nicol R."/>
            <person name="Norbu C."/>
            <person name="Norbu N."/>
            <person name="Novod N."/>
            <person name="O'Neill B."/>
            <person name="Osman S."/>
            <person name="Markiewicz E."/>
            <person name="Oyono O.L."/>
            <person name="Patti C."/>
            <person name="Phunkhang P."/>
            <person name="Pierre F."/>
            <person name="Priest M."/>
            <person name="Raghuraman S."/>
            <person name="Rege F."/>
            <person name="Reyes R."/>
            <person name="Rise C."/>
            <person name="Rogov P."/>
            <person name="Ross K."/>
            <person name="Ryan E."/>
            <person name="Settipalli S."/>
            <person name="Shea T."/>
            <person name="Sherpa N."/>
            <person name="Shi L."/>
            <person name="Shih D."/>
            <person name="Sparrow T."/>
            <person name="Spaulding J."/>
            <person name="Stalker J."/>
            <person name="Stange-Thomann N."/>
            <person name="Stavropoulos S."/>
            <person name="Stone C."/>
            <person name="Strader C."/>
            <person name="Tesfaye S."/>
            <person name="Thomson T."/>
            <person name="Thoulutsang Y."/>
            <person name="Thoulutsang D."/>
            <person name="Topham K."/>
            <person name="Topping I."/>
            <person name="Tsamla T."/>
            <person name="Vassiliev H."/>
            <person name="Vo A."/>
            <person name="Wangchuk T."/>
            <person name="Wangdi T."/>
            <person name="Weiand M."/>
            <person name="Wilkinson J."/>
            <person name="Wilson A."/>
            <person name="Yadav S."/>
            <person name="Young G."/>
            <person name="Yu Q."/>
            <person name="Zembek L."/>
            <person name="Zhong D."/>
            <person name="Zimmer A."/>
            <person name="Zwirko Z."/>
            <person name="Jaffe D.B."/>
            <person name="Alvarez P."/>
            <person name="Brockman W."/>
            <person name="Butler J."/>
            <person name="Chin C."/>
            <person name="Gnerre S."/>
            <person name="Grabherr M."/>
            <person name="Kleber M."/>
            <person name="Mauceli E."/>
            <person name="MacCallum I."/>
        </authorList>
    </citation>
    <scope>NUCLEOTIDE SEQUENCE [LARGE SCALE GENOMIC DNA]</scope>
    <source>
        <strain evidence="11">Tai18E2 / Tucson 14021-0261.01</strain>
    </source>
</reference>
<feature type="region of interest" description="Disordered" evidence="8">
    <location>
        <begin position="1356"/>
        <end position="1378"/>
    </location>
</feature>
<feature type="compositionally biased region" description="Low complexity" evidence="8">
    <location>
        <begin position="827"/>
        <end position="850"/>
    </location>
</feature>
<dbReference type="Pfam" id="PF25981">
    <property type="entry name" value="HTH_Cic_C"/>
    <property type="match status" value="1"/>
</dbReference>
<feature type="compositionally biased region" description="Basic and acidic residues" evidence="8">
    <location>
        <begin position="1664"/>
        <end position="1673"/>
    </location>
</feature>
<sequence>MADITLDARVCVRQRVDGRGSGSFIYVEGIITDINQNTKQYSVQLIGEEMPNTKVVRRADLRLLQPPWWDELNELTMTGGASASASSAKRKVSAAGAGAGAAACEAMAVPSGNIVYPKAATGTPLTFVATRYDGKLPTAPPTTSHQQAQQQLVKQEEYYRTTATSPFQTRPPIAGPSHGSEQGVQVAQSHPQQYNGLADIVISTCSNGQHLKMQQQQQQQSSRGYDDYDSDDELKRVGIGYSPATGDLDTEKMSACSKRSSMQSRGSTSSLLDQRLTPRSHPATPSAIHRSQATTPHRFKKGDIVESESGVRKKYNGKQWRRLCMLCTKESQRRGYCSRHLNQKGNNSALPSSTGPGRLLSDSRSSSKTQIDEDTSRDSETSPNYRVKGRYDQEETDAAVMLVSLSSSRSATPSYTSPVNHAGVSPLNSIAHSPVNVSATHRQNFFTPIANQSQQHQQQQQPVAVPLDSKWKTTPSPVLYNANNNSSNNNNDWEVGSNSNTHVAATAPSTSTVRAQPLPPQTTPVSLVMHAPPQQHPLQQHHHHQPPPPPPASLPAPSAPATSGSSSSHNNVGHATSVIRISSSQQQHQQQHQQQQQQSHPHVVVSAGQTFHPVIVDATQLSVPPPPTTVSFHQPNTPTSTAASIASMGQDKMLPKNGYNAPWYKILPHMTPMSKASAAPVTPTLTTSAGSYNVVMMQQQQHQQLQQQSPPQMPLNHNNNHLIVPAPLSSPGKPLNCSMNDAKAAAAAAAAVANQRQQQQQEEPDDQLDDDVFEATTPGISANSKKQTTAMRLPTHNSNIRKLEECHDASDGTAGAPATSAAKRRSQSLSALQQQQQQQQAGAAGTAAGQPANKKIRRPMNAFMIFSKKHRKMVHKKHPNQDNRTVSKILGEWWYALKPEQKAQYHELASSVKDAHFKLHPEWKWCSKDRRKSSTSTAMPGGKAGGAAGTSDAKQRLVSVDGSDSLEHDMCPSTPGGSGSCGGQGMSSDLQGDIIPLTIDNYNSTCDEAPTTISMKGNGNGKLMKNELPSDEDEHMLVVEEEPQQPVKKLDLHCRERVNDSEMDDTPFDYRKQQPEANQRSAEEHNTSGANGQAIGAPPLSGGEREITLKPKAIKAHPVLESNMLSYTQMSIYTQYTSPKNPIGVTPFQPTGGAFKSMPISPKGSGGKPEDAGSLQPHIKQEDIKQEPPSPYKLNNGSGSAAGGGVVSAPPPNSGSVGAIFNFNVPTATALSQKQFHYPMHHPHRSPTDLRAAHQACVPSSPAGMGLGHAANIATPPASAPAQIMGGGPASQKMFFAMSHPYTLLQRSHQPGTPSLEHLQLDAFAPGGYTLRNHNGLSSLPPPVSAQPTMLLHGYTPSHSAEPPARSPSYKSMPSTPKSATYLMSAPPERGMDGGMSGCASAAASGGDESDMDADGQQFILAPTPAQLGRAPLQRRKNLSQSKSESNVSFDGNLGTSNGQHISRKLHSPTMMESSSPIIGHVNSSNLSSALPTPTSSTTTPNSDEQLPLTPTTSCSNSHINQQPKSPMKGAPGSTAAALKKKNDEMNNSVLKQVDFEKKYKALPQFQPEDCQSPSAIAVPSSPRVYGTNYRKKNTAPPPVQKLMCEDDSIDEPASAPPTTTQRFFGPDFNNELKDERLAELESSDQTGRSPRTPKTPLQSARSDASEKGHRKVLETRRSLVLQLFAEHGNFPTAQATMAFQSKHSDVFPRKQDLQLKIREVRQKLLGQASCTPHSAGPNTPSDSNSSSTTLSASSTSLNMQATSAGGHQQQHSELQPHPATNVTESDAKYK</sequence>
<feature type="region of interest" description="Disordered" evidence="8">
    <location>
        <begin position="929"/>
        <end position="987"/>
    </location>
</feature>
<feature type="region of interest" description="Disordered" evidence="8">
    <location>
        <begin position="1567"/>
        <end position="1673"/>
    </location>
</feature>
<feature type="compositionally biased region" description="Low complexity" evidence="8">
    <location>
        <begin position="257"/>
        <end position="270"/>
    </location>
</feature>
<dbReference type="Proteomes" id="UP000002282">
    <property type="component" value="Chromosome 3R"/>
</dbReference>
<feature type="region of interest" description="Disordered" evidence="8">
    <location>
        <begin position="339"/>
        <end position="393"/>
    </location>
</feature>
<dbReference type="PANTHER" id="PTHR13059">
    <property type="entry name" value="HMG-BOX TRANSCRIPTION FACTOR BBX"/>
    <property type="match status" value="1"/>
</dbReference>
<evidence type="ECO:0000256" key="5">
    <source>
        <dbReference type="ARBA" id="ARBA00023163"/>
    </source>
</evidence>
<feature type="compositionally biased region" description="Polar residues" evidence="8">
    <location>
        <begin position="1758"/>
        <end position="1785"/>
    </location>
</feature>
<dbReference type="Gene3D" id="1.10.30.10">
    <property type="entry name" value="High mobility group box domain"/>
    <property type="match status" value="1"/>
</dbReference>
<dbReference type="SMART" id="SM00398">
    <property type="entry name" value="HMG"/>
    <property type="match status" value="1"/>
</dbReference>
<organism evidence="10 11">
    <name type="scientific">Drosophila yakuba</name>
    <name type="common">Fruit fly</name>
    <dbReference type="NCBI Taxonomy" id="7245"/>
    <lineage>
        <taxon>Eukaryota</taxon>
        <taxon>Metazoa</taxon>
        <taxon>Ecdysozoa</taxon>
        <taxon>Arthropoda</taxon>
        <taxon>Hexapoda</taxon>
        <taxon>Insecta</taxon>
        <taxon>Pterygota</taxon>
        <taxon>Neoptera</taxon>
        <taxon>Endopterygota</taxon>
        <taxon>Diptera</taxon>
        <taxon>Brachycera</taxon>
        <taxon>Muscomorpha</taxon>
        <taxon>Ephydroidea</taxon>
        <taxon>Drosophilidae</taxon>
        <taxon>Drosophila</taxon>
        <taxon>Sophophora</taxon>
    </lineage>
</organism>
<feature type="region of interest" description="Disordered" evidence="8">
    <location>
        <begin position="136"/>
        <end position="190"/>
    </location>
</feature>
<keyword evidence="2" id="KW-0597">Phosphoprotein</keyword>
<feature type="compositionally biased region" description="Low complexity" evidence="8">
    <location>
        <begin position="750"/>
        <end position="761"/>
    </location>
</feature>
<keyword evidence="6 7" id="KW-0539">Nucleus</keyword>
<feature type="region of interest" description="Disordered" evidence="8">
    <location>
        <begin position="211"/>
        <end position="312"/>
    </location>
</feature>
<evidence type="ECO:0000256" key="3">
    <source>
        <dbReference type="ARBA" id="ARBA00023015"/>
    </source>
</evidence>
<gene>
    <name evidence="10" type="primary">Dyak\GE25659</name>
    <name evidence="10" type="synonym">dyak_GLEANR_9271</name>
    <name evidence="10" type="synonym">GE25659</name>
    <name evidence="10" type="ORF">Dyak_GE25659</name>
</gene>
<dbReference type="GO" id="GO:0000981">
    <property type="term" value="F:DNA-binding transcription factor activity, RNA polymerase II-specific"/>
    <property type="evidence" value="ECO:0007669"/>
    <property type="project" value="TreeGrafter"/>
</dbReference>
<accession>A0A0R1E0V1</accession>
<evidence type="ECO:0000256" key="7">
    <source>
        <dbReference type="PROSITE-ProRule" id="PRU00267"/>
    </source>
</evidence>
<feature type="region of interest" description="Disordered" evidence="8">
    <location>
        <begin position="1058"/>
        <end position="1100"/>
    </location>
</feature>
<feature type="region of interest" description="Disordered" evidence="8">
    <location>
        <begin position="809"/>
        <end position="857"/>
    </location>
</feature>
<evidence type="ECO:0000256" key="8">
    <source>
        <dbReference type="SAM" id="MobiDB-lite"/>
    </source>
</evidence>
<feature type="compositionally biased region" description="Polar residues" evidence="8">
    <location>
        <begin position="1509"/>
        <end position="1525"/>
    </location>
</feature>
<feature type="compositionally biased region" description="Basic and acidic residues" evidence="8">
    <location>
        <begin position="1631"/>
        <end position="1640"/>
    </location>
</feature>
<dbReference type="PROSITE" id="PS50118">
    <property type="entry name" value="HMG_BOX_2"/>
    <property type="match status" value="1"/>
</dbReference>
<keyword evidence="5" id="KW-0804">Transcription</keyword>
<dbReference type="OrthoDB" id="10051111at2759"/>
<feature type="compositionally biased region" description="Gly residues" evidence="8">
    <location>
        <begin position="976"/>
        <end position="985"/>
    </location>
</feature>
<feature type="compositionally biased region" description="Polar residues" evidence="8">
    <location>
        <begin position="1439"/>
        <end position="1461"/>
    </location>
</feature>
<feature type="region of interest" description="Disordered" evidence="8">
    <location>
        <begin position="1729"/>
        <end position="1791"/>
    </location>
</feature>
<feature type="compositionally biased region" description="Polar residues" evidence="8">
    <location>
        <begin position="179"/>
        <end position="190"/>
    </location>
</feature>
<dbReference type="InterPro" id="IPR036910">
    <property type="entry name" value="HMG_box_dom_sf"/>
</dbReference>
<keyword evidence="1" id="KW-0678">Repressor</keyword>
<dbReference type="FunFam" id="1.10.30.10:FF:000010">
    <property type="entry name" value="Capicua transcriptional repressor b"/>
    <property type="match status" value="1"/>
</dbReference>
<feature type="region of interest" description="Disordered" evidence="8">
    <location>
        <begin position="1428"/>
        <end position="1537"/>
    </location>
</feature>
<dbReference type="GO" id="GO:0000977">
    <property type="term" value="F:RNA polymerase II transcription regulatory region sequence-specific DNA binding"/>
    <property type="evidence" value="ECO:0007669"/>
    <property type="project" value="TreeGrafter"/>
</dbReference>
<evidence type="ECO:0000313" key="11">
    <source>
        <dbReference type="Proteomes" id="UP000002282"/>
    </source>
</evidence>
<name>A0A0R1E0V1_DROYA</name>
<evidence type="ECO:0000313" key="10">
    <source>
        <dbReference type="EMBL" id="KRK02924.1"/>
    </source>
</evidence>
<dbReference type="SUPFAM" id="SSF47095">
    <property type="entry name" value="HMG-box"/>
    <property type="match status" value="1"/>
</dbReference>
<feature type="compositionally biased region" description="Polar residues" evidence="8">
    <location>
        <begin position="1369"/>
        <end position="1378"/>
    </location>
</feature>
<dbReference type="Pfam" id="PF00505">
    <property type="entry name" value="HMG_box"/>
    <property type="match status" value="1"/>
</dbReference>
<dbReference type="GO" id="GO:0005634">
    <property type="term" value="C:nucleus"/>
    <property type="evidence" value="ECO:0007669"/>
    <property type="project" value="UniProtKB-UniRule"/>
</dbReference>
<keyword evidence="4 7" id="KW-0238">DNA-binding</keyword>
<feature type="compositionally biased region" description="Pro residues" evidence="8">
    <location>
        <begin position="546"/>
        <end position="558"/>
    </location>
</feature>
<dbReference type="EMBL" id="CM000160">
    <property type="protein sequence ID" value="KRK02924.1"/>
    <property type="molecule type" value="Genomic_DNA"/>
</dbReference>
<dbReference type="InterPro" id="IPR058606">
    <property type="entry name" value="HTH_Cic_C"/>
</dbReference>
<evidence type="ECO:0000256" key="2">
    <source>
        <dbReference type="ARBA" id="ARBA00022553"/>
    </source>
</evidence>
<dbReference type="CDD" id="cd21990">
    <property type="entry name" value="HMG-box_CIC-like"/>
    <property type="match status" value="1"/>
</dbReference>
<keyword evidence="11" id="KW-1185">Reference proteome</keyword>
<feature type="compositionally biased region" description="Polar residues" evidence="8">
    <location>
        <begin position="778"/>
        <end position="793"/>
    </location>
</feature>
<dbReference type="Pfam" id="PF16090">
    <property type="entry name" value="DUF4819"/>
    <property type="match status" value="1"/>
</dbReference>
<feature type="region of interest" description="Disordered" evidence="8">
    <location>
        <begin position="451"/>
        <end position="603"/>
    </location>
</feature>
<reference evidence="10 11" key="2">
    <citation type="journal article" date="2007" name="PLoS Biol.">
        <title>Principles of genome evolution in the Drosophila melanogaster species group.</title>
        <authorList>
            <person name="Ranz J.M."/>
            <person name="Maurin D."/>
            <person name="Chan Y.S."/>
            <person name="von Grotthuss M."/>
            <person name="Hillier L.W."/>
            <person name="Roote J."/>
            <person name="Ashburner M."/>
            <person name="Bergman C.M."/>
        </authorList>
    </citation>
    <scope>NUCLEOTIDE SEQUENCE [LARGE SCALE GENOMIC DNA]</scope>
    <source>
        <strain evidence="11">Tai18E2 / Tucson 14021-0261.01</strain>
    </source>
</reference>
<dbReference type="InterPro" id="IPR058607">
    <property type="entry name" value="HMG-box_Cic-like"/>
</dbReference>
<feature type="compositionally biased region" description="Polar residues" evidence="8">
    <location>
        <begin position="343"/>
        <end position="355"/>
    </location>
</feature>
<keyword evidence="3" id="KW-0805">Transcription regulation</keyword>
<evidence type="ECO:0000259" key="9">
    <source>
        <dbReference type="PROSITE" id="PS50118"/>
    </source>
</evidence>
<dbReference type="InterPro" id="IPR052412">
    <property type="entry name" value="CC-Dev_Transcription_Reg"/>
</dbReference>
<proteinExistence type="predicted"/>
<evidence type="ECO:0000256" key="4">
    <source>
        <dbReference type="ARBA" id="ARBA00023125"/>
    </source>
</evidence>
<feature type="region of interest" description="Disordered" evidence="8">
    <location>
        <begin position="750"/>
        <end position="793"/>
    </location>
</feature>
<feature type="compositionally biased region" description="Polar residues" evidence="8">
    <location>
        <begin position="496"/>
        <end position="514"/>
    </location>
</feature>
<feature type="domain" description="HMG box" evidence="9">
    <location>
        <begin position="856"/>
        <end position="924"/>
    </location>
</feature>
<feature type="compositionally biased region" description="Acidic residues" evidence="8">
    <location>
        <begin position="762"/>
        <end position="773"/>
    </location>
</feature>
<feature type="compositionally biased region" description="Low complexity" evidence="8">
    <location>
        <begin position="559"/>
        <end position="569"/>
    </location>
</feature>
<dbReference type="PANTHER" id="PTHR13059:SF13">
    <property type="entry name" value="PROTEIN CAPICUA HOMOLOG"/>
    <property type="match status" value="1"/>
</dbReference>
<feature type="compositionally biased region" description="Low complexity" evidence="8">
    <location>
        <begin position="452"/>
        <end position="461"/>
    </location>
</feature>
<feature type="compositionally biased region" description="Low complexity" evidence="8">
    <location>
        <begin position="481"/>
        <end position="491"/>
    </location>
</feature>
<feature type="compositionally biased region" description="Low complexity" evidence="8">
    <location>
        <begin position="1483"/>
        <end position="1503"/>
    </location>
</feature>
<evidence type="ECO:0000256" key="1">
    <source>
        <dbReference type="ARBA" id="ARBA00022491"/>
    </source>
</evidence>
<feature type="compositionally biased region" description="Low complexity" evidence="8">
    <location>
        <begin position="582"/>
        <end position="600"/>
    </location>
</feature>
<dbReference type="InterPro" id="IPR032147">
    <property type="entry name" value="Cic_dom"/>
</dbReference>